<evidence type="ECO:0000313" key="2">
    <source>
        <dbReference type="EMBL" id="EDO48702.1"/>
    </source>
</evidence>
<protein>
    <submittedName>
        <fullName evidence="2">Uncharacterized protein</fullName>
    </submittedName>
</protein>
<feature type="compositionally biased region" description="Polar residues" evidence="1">
    <location>
        <begin position="195"/>
        <end position="204"/>
    </location>
</feature>
<feature type="region of interest" description="Disordered" evidence="1">
    <location>
        <begin position="122"/>
        <end position="239"/>
    </location>
</feature>
<name>A7RIG5_NEMVE</name>
<dbReference type="Proteomes" id="UP000001593">
    <property type="component" value="Unassembled WGS sequence"/>
</dbReference>
<organism evidence="2 3">
    <name type="scientific">Nematostella vectensis</name>
    <name type="common">Starlet sea anemone</name>
    <dbReference type="NCBI Taxonomy" id="45351"/>
    <lineage>
        <taxon>Eukaryota</taxon>
        <taxon>Metazoa</taxon>
        <taxon>Cnidaria</taxon>
        <taxon>Anthozoa</taxon>
        <taxon>Hexacorallia</taxon>
        <taxon>Actiniaria</taxon>
        <taxon>Edwardsiidae</taxon>
        <taxon>Nematostella</taxon>
    </lineage>
</organism>
<dbReference type="InParanoid" id="A7RIG5"/>
<evidence type="ECO:0000313" key="3">
    <source>
        <dbReference type="Proteomes" id="UP000001593"/>
    </source>
</evidence>
<reference evidence="2 3" key="1">
    <citation type="journal article" date="2007" name="Science">
        <title>Sea anemone genome reveals ancestral eumetazoan gene repertoire and genomic organization.</title>
        <authorList>
            <person name="Putnam N.H."/>
            <person name="Srivastava M."/>
            <person name="Hellsten U."/>
            <person name="Dirks B."/>
            <person name="Chapman J."/>
            <person name="Salamov A."/>
            <person name="Terry A."/>
            <person name="Shapiro H."/>
            <person name="Lindquist E."/>
            <person name="Kapitonov V.V."/>
            <person name="Jurka J."/>
            <person name="Genikhovich G."/>
            <person name="Grigoriev I.V."/>
            <person name="Lucas S.M."/>
            <person name="Steele R.E."/>
            <person name="Finnerty J.R."/>
            <person name="Technau U."/>
            <person name="Martindale M.Q."/>
            <person name="Rokhsar D.S."/>
        </authorList>
    </citation>
    <scope>NUCLEOTIDE SEQUENCE [LARGE SCALE GENOMIC DNA]</scope>
    <source>
        <strain evidence="3">CH2 X CH6</strain>
    </source>
</reference>
<dbReference type="STRING" id="45351.A7RIG5"/>
<accession>A7RIG5</accession>
<feature type="compositionally biased region" description="Polar residues" evidence="1">
    <location>
        <begin position="150"/>
        <end position="181"/>
    </location>
</feature>
<gene>
    <name evidence="2" type="ORF">NEMVEDRAFT_v1g238525</name>
</gene>
<dbReference type="EMBL" id="DS469512">
    <property type="protein sequence ID" value="EDO48702.1"/>
    <property type="molecule type" value="Genomic_DNA"/>
</dbReference>
<feature type="compositionally biased region" description="Polar residues" evidence="1">
    <location>
        <begin position="211"/>
        <end position="239"/>
    </location>
</feature>
<proteinExistence type="predicted"/>
<dbReference type="AlphaFoldDB" id="A7RIG5"/>
<evidence type="ECO:0000256" key="1">
    <source>
        <dbReference type="SAM" id="MobiDB-lite"/>
    </source>
</evidence>
<keyword evidence="3" id="KW-1185">Reference proteome</keyword>
<sequence>MADFGQNTRSLSPVDFKHNCDARSNSLFFPTTLKDEQNGNKTDGTNGVCEDCIEDTNKSKVNTTQASAHPNVIGHKRIGFTTENSMFHDFPTSTTFWSPANIDDVFVQPGVAPVNGVHFSPNTQVLGPGRRPVNASSIPTSIGHQPRRTLPNSSQYIANPKPVQNINSLASGWNASPNHSMSGWPQQQPSSSWGRNYSTTNNAIINHRNGSRPSTLTFPPSSRLRSNGGTRSAYSGSRQGITAQSITQGLQSLNLSGQQPVDGTVLDNITGLGNSHGTNSELSNSLYSYQDSMKFPSLETRLLDIIRSPSDPPENLAEKLSELYVITAAFRLLYIRFSCHAKIPAMKVTKLQRFFNVLVVDWCFLAI</sequence>
<feature type="compositionally biased region" description="Low complexity" evidence="1">
    <location>
        <begin position="182"/>
        <end position="194"/>
    </location>
</feature>
<feature type="compositionally biased region" description="Polar residues" evidence="1">
    <location>
        <begin position="134"/>
        <end position="143"/>
    </location>
</feature>
<dbReference type="HOGENOM" id="CLU_755025_0_0_1"/>